<accession>A0ABR6DUR5</accession>
<feature type="signal peptide" evidence="1">
    <location>
        <begin position="1"/>
        <end position="18"/>
    </location>
</feature>
<gene>
    <name evidence="2" type="ORF">GGR22_003198</name>
</gene>
<keyword evidence="1" id="KW-0732">Signal</keyword>
<reference evidence="2 3" key="1">
    <citation type="submission" date="2020-08" db="EMBL/GenBank/DDBJ databases">
        <title>Genomic Encyclopedia of Type Strains, Phase IV (KMG-IV): sequencing the most valuable type-strain genomes for metagenomic binning, comparative biology and taxonomic classification.</title>
        <authorList>
            <person name="Goeker M."/>
        </authorList>
    </citation>
    <scope>NUCLEOTIDE SEQUENCE [LARGE SCALE GENOMIC DNA]</scope>
    <source>
        <strain evidence="2 3">DSM 100397</strain>
    </source>
</reference>
<evidence type="ECO:0000313" key="3">
    <source>
        <dbReference type="Proteomes" id="UP000555003"/>
    </source>
</evidence>
<sequence length="180" mass="20983">MKYLLFLLFLTTSLFAQKEGQNFCKGTTDGSYFPLDIQKKKIVWYNTYYYETLEGDKMLKGKTYVAFKQQWQDGSNSMIYFREANGKVLQYEECCSAETIRWKQSLKKGENWQNEDKTNTVIYTLLSEDAVLKTPYCHYTGLMALQAQYAKSTYVFYYLRGLGYVGATKDGKVISFIVLQ</sequence>
<dbReference type="EMBL" id="JACJIS010000004">
    <property type="protein sequence ID" value="MBA9075021.1"/>
    <property type="molecule type" value="Genomic_DNA"/>
</dbReference>
<protein>
    <submittedName>
        <fullName evidence="2">Uncharacterized protein</fullName>
    </submittedName>
</protein>
<dbReference type="Proteomes" id="UP000555003">
    <property type="component" value="Unassembled WGS sequence"/>
</dbReference>
<organism evidence="2 3">
    <name type="scientific">Flavobacterium gossypii</name>
    <dbReference type="NCBI Taxonomy" id="1646119"/>
    <lineage>
        <taxon>Bacteria</taxon>
        <taxon>Pseudomonadati</taxon>
        <taxon>Bacteroidota</taxon>
        <taxon>Flavobacteriia</taxon>
        <taxon>Flavobacteriales</taxon>
        <taxon>Flavobacteriaceae</taxon>
        <taxon>Flavobacterium</taxon>
    </lineage>
</organism>
<keyword evidence="3" id="KW-1185">Reference proteome</keyword>
<name>A0ABR6DUR5_9FLAO</name>
<proteinExistence type="predicted"/>
<evidence type="ECO:0000256" key="1">
    <source>
        <dbReference type="SAM" id="SignalP"/>
    </source>
</evidence>
<feature type="chain" id="PRO_5046933716" evidence="1">
    <location>
        <begin position="19"/>
        <end position="180"/>
    </location>
</feature>
<evidence type="ECO:0000313" key="2">
    <source>
        <dbReference type="EMBL" id="MBA9075021.1"/>
    </source>
</evidence>
<dbReference type="RefSeq" id="WP_182494418.1">
    <property type="nucleotide sequence ID" value="NZ_JACJIS010000004.1"/>
</dbReference>
<comment type="caution">
    <text evidence="2">The sequence shown here is derived from an EMBL/GenBank/DDBJ whole genome shotgun (WGS) entry which is preliminary data.</text>
</comment>